<dbReference type="GO" id="GO:0005789">
    <property type="term" value="C:endoplasmic reticulum membrane"/>
    <property type="evidence" value="ECO:0007669"/>
    <property type="project" value="TreeGrafter"/>
</dbReference>
<evidence type="ECO:0000313" key="3">
    <source>
        <dbReference type="EMBL" id="EWM23137.1"/>
    </source>
</evidence>
<dbReference type="PANTHER" id="PTHR11102">
    <property type="entry name" value="SEL-1-LIKE PROTEIN"/>
    <property type="match status" value="1"/>
</dbReference>
<protein>
    <submittedName>
        <fullName evidence="3">Sel-1 suppressor of lin-12-like 2</fullName>
    </submittedName>
</protein>
<proteinExistence type="inferred from homology"/>
<dbReference type="SUPFAM" id="SSF81901">
    <property type="entry name" value="HCP-like"/>
    <property type="match status" value="3"/>
</dbReference>
<feature type="compositionally biased region" description="Polar residues" evidence="2">
    <location>
        <begin position="74"/>
        <end position="85"/>
    </location>
</feature>
<comment type="caution">
    <text evidence="3">The sequence shown here is derived from an EMBL/GenBank/DDBJ whole genome shotgun (WGS) entry which is preliminary data.</text>
</comment>
<reference evidence="3 4" key="1">
    <citation type="journal article" date="2014" name="Mol. Plant">
        <title>Chromosome Scale Genome Assembly and Transcriptome Profiling of Nannochloropsis gaditana in Nitrogen Depletion.</title>
        <authorList>
            <person name="Corteggiani Carpinelli E."/>
            <person name="Telatin A."/>
            <person name="Vitulo N."/>
            <person name="Forcato C."/>
            <person name="D'Angelo M."/>
            <person name="Schiavon R."/>
            <person name="Vezzi A."/>
            <person name="Giacometti G.M."/>
            <person name="Morosinotto T."/>
            <person name="Valle G."/>
        </authorList>
    </citation>
    <scope>NUCLEOTIDE SEQUENCE [LARGE SCALE GENOMIC DNA]</scope>
    <source>
        <strain evidence="3 4">B-31</strain>
    </source>
</reference>
<dbReference type="PANTHER" id="PTHR11102:SF147">
    <property type="entry name" value="SEL1L ADAPTOR SUBUNIT OF ERAD E3 UBIQUITIN LIGASE"/>
    <property type="match status" value="1"/>
</dbReference>
<feature type="region of interest" description="Disordered" evidence="2">
    <location>
        <begin position="42"/>
        <end position="85"/>
    </location>
</feature>
<name>W7T9U6_9STRA</name>
<dbReference type="OrthoDB" id="206966at2759"/>
<sequence length="731" mass="78956">MEPARCVRGTALRRCRVAKSRGGRTRAVCLAALGLLGAMVPSKAQQRSMNSPTKSDYRHGMGGMGNGEYGRGEQQQSQASRPSSLSHFYDIAKAQSKFLDPAAERPPLPADSIYVVQLEKGKELRYGRPGSGVRDDAEALEIFEDVAYAPKAGPEKAVALYESALVYATGGNGVERDLAKAVQRLGESVQLGFSEAKHTLAFFLSTGFGNKTPEDAAGVTFEAPAAEGGSIGANLAMGFRHLFGAGVPVNCSAALAAYKEMAEITMREHNYYPDLLLDKDLHLISLLESRKANGKSDSAIRTELLKEAASGKSAEALFEVAKMYETGAYGMEEDEDQAFDFYLAAAENGHAGAMTQLGMMYATTSGPHRDGGERASQSSLAEDLDTAIDWFEKAGALGDPGALNALAYLYLHGKGVDRDVDKAAELYRTAAQAGHPEALLNWGELLLRDEAFEEALEALHQAEAQGQILASFRLGQLYEEGVDDFYFPQSCESAAAMYKRAGESGYWISGVRYGIDLYKAGLMEHAVTFLAMAAEEGYEIAQANAAYMLEHRMGYSLPDADDLALRFYDRAALQSPDHYFALGNLMLRMEKEGKSTSAVPGPVTGLRQAMGYLEEAVEMGQVQALRKLAEMYEIGEEGVLAQDTAKALGLYKRLVTLLSRSQRSERAQKIGNKLSWSSMMDIGKLQWKVTSLSAKSGLASVLHGGDKKDGEKAQQRILDVEGQVSSAAEGL</sequence>
<dbReference type="SMART" id="SM00671">
    <property type="entry name" value="SEL1"/>
    <property type="match status" value="9"/>
</dbReference>
<dbReference type="InterPro" id="IPR050767">
    <property type="entry name" value="Sel1_AlgK"/>
</dbReference>
<organism evidence="3 4">
    <name type="scientific">Nannochloropsis gaditana</name>
    <dbReference type="NCBI Taxonomy" id="72520"/>
    <lineage>
        <taxon>Eukaryota</taxon>
        <taxon>Sar</taxon>
        <taxon>Stramenopiles</taxon>
        <taxon>Ochrophyta</taxon>
        <taxon>Eustigmatophyceae</taxon>
        <taxon>Eustigmatales</taxon>
        <taxon>Monodopsidaceae</taxon>
        <taxon>Nannochloropsis</taxon>
    </lineage>
</organism>
<gene>
    <name evidence="3" type="ORF">Naga_100043g39</name>
</gene>
<dbReference type="Proteomes" id="UP000019335">
    <property type="component" value="Chromosome 18"/>
</dbReference>
<dbReference type="EMBL" id="AZIL01001816">
    <property type="protein sequence ID" value="EWM23137.1"/>
    <property type="molecule type" value="Genomic_DNA"/>
</dbReference>
<dbReference type="Pfam" id="PF08238">
    <property type="entry name" value="Sel1"/>
    <property type="match status" value="8"/>
</dbReference>
<keyword evidence="4" id="KW-1185">Reference proteome</keyword>
<dbReference type="GO" id="GO:0036503">
    <property type="term" value="P:ERAD pathway"/>
    <property type="evidence" value="ECO:0007669"/>
    <property type="project" value="TreeGrafter"/>
</dbReference>
<dbReference type="AlphaFoldDB" id="W7T9U6"/>
<feature type="compositionally biased region" description="Gly residues" evidence="2">
    <location>
        <begin position="60"/>
        <end position="69"/>
    </location>
</feature>
<feature type="compositionally biased region" description="Polar residues" evidence="2">
    <location>
        <begin position="43"/>
        <end position="54"/>
    </location>
</feature>
<dbReference type="InterPro" id="IPR011990">
    <property type="entry name" value="TPR-like_helical_dom_sf"/>
</dbReference>
<dbReference type="Gene3D" id="1.25.40.10">
    <property type="entry name" value="Tetratricopeptide repeat domain"/>
    <property type="match status" value="4"/>
</dbReference>
<evidence type="ECO:0000256" key="1">
    <source>
        <dbReference type="ARBA" id="ARBA00038101"/>
    </source>
</evidence>
<accession>W7T9U6</accession>
<evidence type="ECO:0000256" key="2">
    <source>
        <dbReference type="SAM" id="MobiDB-lite"/>
    </source>
</evidence>
<dbReference type="InterPro" id="IPR006597">
    <property type="entry name" value="Sel1-like"/>
</dbReference>
<comment type="similarity">
    <text evidence="1">Belongs to the sel-1 family.</text>
</comment>
<evidence type="ECO:0000313" key="4">
    <source>
        <dbReference type="Proteomes" id="UP000019335"/>
    </source>
</evidence>